<protein>
    <submittedName>
        <fullName evidence="1">Uncharacterized protein</fullName>
    </submittedName>
</protein>
<gene>
    <name evidence="1" type="ORF">AWB65_02446</name>
</gene>
<comment type="caution">
    <text evidence="1">The sequence shown here is derived from an EMBL/GenBank/DDBJ whole genome shotgun (WGS) entry which is preliminary data.</text>
</comment>
<name>A0A158GSS3_9BURK</name>
<organism evidence="1 2">
    <name type="scientific">Caballeronia humi</name>
    <dbReference type="NCBI Taxonomy" id="326474"/>
    <lineage>
        <taxon>Bacteria</taxon>
        <taxon>Pseudomonadati</taxon>
        <taxon>Pseudomonadota</taxon>
        <taxon>Betaproteobacteria</taxon>
        <taxon>Burkholderiales</taxon>
        <taxon>Burkholderiaceae</taxon>
        <taxon>Caballeronia</taxon>
    </lineage>
</organism>
<keyword evidence="2" id="KW-1185">Reference proteome</keyword>
<dbReference type="OrthoDB" id="9896287at2"/>
<dbReference type="Proteomes" id="UP000054977">
    <property type="component" value="Unassembled WGS sequence"/>
</dbReference>
<proteinExistence type="predicted"/>
<reference evidence="1" key="1">
    <citation type="submission" date="2016-01" db="EMBL/GenBank/DDBJ databases">
        <authorList>
            <person name="Peeters C."/>
        </authorList>
    </citation>
    <scope>NUCLEOTIDE SEQUENCE [LARGE SCALE GENOMIC DNA]</scope>
    <source>
        <strain evidence="1">LMG 22934</strain>
    </source>
</reference>
<dbReference type="AlphaFoldDB" id="A0A158GSS3"/>
<evidence type="ECO:0000313" key="2">
    <source>
        <dbReference type="Proteomes" id="UP000054977"/>
    </source>
</evidence>
<dbReference type="EMBL" id="FCNW02000009">
    <property type="protein sequence ID" value="SAL34963.1"/>
    <property type="molecule type" value="Genomic_DNA"/>
</dbReference>
<accession>A0A158GSS3</accession>
<dbReference type="STRING" id="326474.AWB65_02446"/>
<sequence>MIESKGEANAFTSDRLLNLQQTIKNLKVPANLITGRGPKFFIASTDFARWSTR</sequence>
<dbReference type="RefSeq" id="WP_159907618.1">
    <property type="nucleotide sequence ID" value="NZ_FCNW02000009.1"/>
</dbReference>
<evidence type="ECO:0000313" key="1">
    <source>
        <dbReference type="EMBL" id="SAL34963.1"/>
    </source>
</evidence>